<dbReference type="Proteomes" id="UP000829354">
    <property type="component" value="Chromosome V"/>
</dbReference>
<accession>A0AAE9JPH3</accession>
<evidence type="ECO:0000256" key="1">
    <source>
        <dbReference type="SAM" id="Phobius"/>
    </source>
</evidence>
<keyword evidence="3" id="KW-1185">Reference proteome</keyword>
<name>A0AAE9JPH3_CAEBR</name>
<gene>
    <name evidence="2" type="ORF">L5515_008996</name>
</gene>
<reference evidence="2 3" key="1">
    <citation type="submission" date="2022-04" db="EMBL/GenBank/DDBJ databases">
        <title>Chromosome-level reference genomes for two strains of Caenorhabditis briggsae: an improved platform for comparative genomics.</title>
        <authorList>
            <person name="Stevens L."/>
            <person name="Andersen E."/>
        </authorList>
    </citation>
    <scope>NUCLEOTIDE SEQUENCE [LARGE SCALE GENOMIC DNA]</scope>
    <source>
        <strain evidence="2">VX34</strain>
        <tissue evidence="2">Whole-organism</tissue>
    </source>
</reference>
<evidence type="ECO:0000313" key="3">
    <source>
        <dbReference type="Proteomes" id="UP000829354"/>
    </source>
</evidence>
<organism evidence="2 3">
    <name type="scientific">Caenorhabditis briggsae</name>
    <dbReference type="NCBI Taxonomy" id="6238"/>
    <lineage>
        <taxon>Eukaryota</taxon>
        <taxon>Metazoa</taxon>
        <taxon>Ecdysozoa</taxon>
        <taxon>Nematoda</taxon>
        <taxon>Chromadorea</taxon>
        <taxon>Rhabditida</taxon>
        <taxon>Rhabditina</taxon>
        <taxon>Rhabditomorpha</taxon>
        <taxon>Rhabditoidea</taxon>
        <taxon>Rhabditidae</taxon>
        <taxon>Peloderinae</taxon>
        <taxon>Caenorhabditis</taxon>
    </lineage>
</organism>
<proteinExistence type="predicted"/>
<sequence length="91" mass="10219">MIWPVMIASFTASGLADTNNTMTQIEDLATKSYAEKKKMFVRGMLSGYALEFGTFLMIGAEVLKYVLINRLWQYAKTTENIVIGGNQYIVP</sequence>
<keyword evidence="1" id="KW-0812">Transmembrane</keyword>
<protein>
    <submittedName>
        <fullName evidence="2">Uncharacterized protein</fullName>
    </submittedName>
</protein>
<dbReference type="InterPro" id="IPR024483">
    <property type="entry name" value="Glam1"/>
</dbReference>
<dbReference type="Pfam" id="PF10912">
    <property type="entry name" value="Glam1"/>
    <property type="match status" value="1"/>
</dbReference>
<dbReference type="PANTHER" id="PTHR35013:SF6">
    <property type="entry name" value="TRANSMEMBRANE PROTEIN"/>
    <property type="match status" value="1"/>
</dbReference>
<dbReference type="PANTHER" id="PTHR35013">
    <property type="entry name" value="PROTEIN CBG22618-RELATED"/>
    <property type="match status" value="1"/>
</dbReference>
<feature type="transmembrane region" description="Helical" evidence="1">
    <location>
        <begin position="45"/>
        <end position="67"/>
    </location>
</feature>
<dbReference type="EMBL" id="CP092624">
    <property type="protein sequence ID" value="UMM37131.1"/>
    <property type="molecule type" value="Genomic_DNA"/>
</dbReference>
<dbReference type="AlphaFoldDB" id="A0AAE9JPH3"/>
<keyword evidence="1" id="KW-1133">Transmembrane helix</keyword>
<keyword evidence="1" id="KW-0472">Membrane</keyword>
<evidence type="ECO:0000313" key="2">
    <source>
        <dbReference type="EMBL" id="UMM37131.1"/>
    </source>
</evidence>